<feature type="domain" description="Peptidase S24/S26A/S26B/S26C" evidence="4">
    <location>
        <begin position="126"/>
        <end position="224"/>
    </location>
</feature>
<dbReference type="PANTHER" id="PTHR40661">
    <property type="match status" value="1"/>
</dbReference>
<dbReference type="Pfam" id="PF00717">
    <property type="entry name" value="Peptidase_S24"/>
    <property type="match status" value="1"/>
</dbReference>
<evidence type="ECO:0000313" key="5">
    <source>
        <dbReference type="EMBL" id="RGM40997.1"/>
    </source>
</evidence>
<dbReference type="InterPro" id="IPR036286">
    <property type="entry name" value="LexA/Signal_pep-like_sf"/>
</dbReference>
<protein>
    <submittedName>
        <fullName evidence="5">Transcriptional regulator</fullName>
    </submittedName>
</protein>
<keyword evidence="2" id="KW-0238">DNA-binding</keyword>
<evidence type="ECO:0000259" key="4">
    <source>
        <dbReference type="Pfam" id="PF00717"/>
    </source>
</evidence>
<evidence type="ECO:0000256" key="3">
    <source>
        <dbReference type="ARBA" id="ARBA00023163"/>
    </source>
</evidence>
<dbReference type="EMBL" id="QSTF01000011">
    <property type="protein sequence ID" value="RGM40997.1"/>
    <property type="molecule type" value="Genomic_DNA"/>
</dbReference>
<evidence type="ECO:0000313" key="6">
    <source>
        <dbReference type="EMBL" id="RHF93330.1"/>
    </source>
</evidence>
<evidence type="ECO:0000256" key="1">
    <source>
        <dbReference type="ARBA" id="ARBA00023015"/>
    </source>
</evidence>
<reference evidence="7 8" key="1">
    <citation type="submission" date="2018-08" db="EMBL/GenBank/DDBJ databases">
        <title>A genome reference for cultivated species of the human gut microbiota.</title>
        <authorList>
            <person name="Zou Y."/>
            <person name="Xue W."/>
            <person name="Luo G."/>
        </authorList>
    </citation>
    <scope>NUCLEOTIDE SEQUENCE [LARGE SCALE GENOMIC DNA]</scope>
    <source>
        <strain evidence="6 8">AM23-23</strain>
        <strain evidence="5 7">OM08-14</strain>
    </source>
</reference>
<dbReference type="PANTHER" id="PTHR40661:SF1">
    <property type="entry name" value="HTH CRO_C1-TYPE DOMAIN-CONTAINING PROTEIN"/>
    <property type="match status" value="1"/>
</dbReference>
<dbReference type="Proteomes" id="UP000283485">
    <property type="component" value="Unassembled WGS sequence"/>
</dbReference>
<keyword evidence="3" id="KW-0804">Transcription</keyword>
<accession>A0A3E4WFR4</accession>
<dbReference type="InterPro" id="IPR015927">
    <property type="entry name" value="Peptidase_S24_S26A/B/C"/>
</dbReference>
<organism evidence="5 7">
    <name type="scientific">Phocaeicola plebeius</name>
    <dbReference type="NCBI Taxonomy" id="310297"/>
    <lineage>
        <taxon>Bacteria</taxon>
        <taxon>Pseudomonadati</taxon>
        <taxon>Bacteroidota</taxon>
        <taxon>Bacteroidia</taxon>
        <taxon>Bacteroidales</taxon>
        <taxon>Bacteroidaceae</taxon>
        <taxon>Phocaeicola</taxon>
    </lineage>
</organism>
<sequence>MGIIERFFESIEKAGISSYEIEKKYGVKSAQSKLSQLKEGKTKSGKEKTLPSDLLSAVCSAREDINPDYILTGRGTPLRQQPEVTQIFHPKSIEKAEEDGLITLYDVEAAANLKSLFDNKDQNILGQINIPNIPKCDGAVYVKGDSMYPLLKSGDIVAYKEVPLEMSHIFFGEMYLVSIDLDGDEYLTVKYVQHSEKGEDWIKLVSYNQNHQPKDFPLSSVRAMALVKLSIRMNTMK</sequence>
<evidence type="ECO:0000313" key="7">
    <source>
        <dbReference type="Proteomes" id="UP000260780"/>
    </source>
</evidence>
<dbReference type="GO" id="GO:0003677">
    <property type="term" value="F:DNA binding"/>
    <property type="evidence" value="ECO:0007669"/>
    <property type="project" value="UniProtKB-KW"/>
</dbReference>
<evidence type="ECO:0000313" key="8">
    <source>
        <dbReference type="Proteomes" id="UP000283485"/>
    </source>
</evidence>
<dbReference type="Proteomes" id="UP000260780">
    <property type="component" value="Unassembled WGS sequence"/>
</dbReference>
<dbReference type="AlphaFoldDB" id="A0A3E4WFR4"/>
<proteinExistence type="predicted"/>
<dbReference type="SUPFAM" id="SSF51306">
    <property type="entry name" value="LexA/Signal peptidase"/>
    <property type="match status" value="1"/>
</dbReference>
<comment type="caution">
    <text evidence="5">The sequence shown here is derived from an EMBL/GenBank/DDBJ whole genome shotgun (WGS) entry which is preliminary data.</text>
</comment>
<dbReference type="EMBL" id="QRHQ01000001">
    <property type="protein sequence ID" value="RHF93330.1"/>
    <property type="molecule type" value="Genomic_DNA"/>
</dbReference>
<evidence type="ECO:0000256" key="2">
    <source>
        <dbReference type="ARBA" id="ARBA00023125"/>
    </source>
</evidence>
<keyword evidence="1" id="KW-0805">Transcription regulation</keyword>
<dbReference type="CDD" id="cd06462">
    <property type="entry name" value="Peptidase_S24_S26"/>
    <property type="match status" value="1"/>
</dbReference>
<dbReference type="RefSeq" id="WP_117747719.1">
    <property type="nucleotide sequence ID" value="NZ_DAWDCE010000040.1"/>
</dbReference>
<dbReference type="Gene3D" id="2.10.109.10">
    <property type="entry name" value="Umud Fragment, subunit A"/>
    <property type="match status" value="1"/>
</dbReference>
<name>A0A3E4WFR4_9BACT</name>
<gene>
    <name evidence="6" type="ORF">DW653_00185</name>
    <name evidence="5" type="ORF">DXC17_06440</name>
</gene>